<dbReference type="PROSITE" id="PS50943">
    <property type="entry name" value="HTH_CROC1"/>
    <property type="match status" value="1"/>
</dbReference>
<proteinExistence type="predicted"/>
<evidence type="ECO:0000313" key="3">
    <source>
        <dbReference type="EMBL" id="SUU36036.1"/>
    </source>
</evidence>
<dbReference type="Pfam" id="PF01381">
    <property type="entry name" value="HTH_3"/>
    <property type="match status" value="1"/>
</dbReference>
<organism evidence="3 5">
    <name type="scientific">Actinobacillus seminis</name>
    <dbReference type="NCBI Taxonomy" id="722"/>
    <lineage>
        <taxon>Bacteria</taxon>
        <taxon>Pseudomonadati</taxon>
        <taxon>Pseudomonadota</taxon>
        <taxon>Gammaproteobacteria</taxon>
        <taxon>Pasteurellales</taxon>
        <taxon>Pasteurellaceae</taxon>
        <taxon>Actinobacillus</taxon>
    </lineage>
</organism>
<gene>
    <name evidence="3" type="primary">higA</name>
    <name evidence="2" type="ORF">CFY87_03660</name>
    <name evidence="3" type="ORF">NCTC10851_01078</name>
</gene>
<dbReference type="InterPro" id="IPR001387">
    <property type="entry name" value="Cro/C1-type_HTH"/>
</dbReference>
<dbReference type="Proteomes" id="UP000215738">
    <property type="component" value="Unassembled WGS sequence"/>
</dbReference>
<name>A0A263HDV9_9PAST</name>
<dbReference type="InParanoid" id="A0A263HDV9"/>
<accession>A0A263HDV9</accession>
<dbReference type="AlphaFoldDB" id="A0A263HDV9"/>
<dbReference type="Proteomes" id="UP000254507">
    <property type="component" value="Unassembled WGS sequence"/>
</dbReference>
<reference evidence="3 5" key="2">
    <citation type="submission" date="2018-06" db="EMBL/GenBank/DDBJ databases">
        <authorList>
            <consortium name="Pathogen Informatics"/>
            <person name="Doyle S."/>
        </authorList>
    </citation>
    <scope>NUCLEOTIDE SEQUENCE [LARGE SCALE GENOMIC DNA]</scope>
    <source>
        <strain evidence="3 5">NCTC10851</strain>
    </source>
</reference>
<dbReference type="Gene3D" id="1.10.260.40">
    <property type="entry name" value="lambda repressor-like DNA-binding domains"/>
    <property type="match status" value="1"/>
</dbReference>
<evidence type="ECO:0000313" key="4">
    <source>
        <dbReference type="Proteomes" id="UP000215738"/>
    </source>
</evidence>
<dbReference type="SUPFAM" id="SSF47413">
    <property type="entry name" value="lambda repressor-like DNA-binding domains"/>
    <property type="match status" value="1"/>
</dbReference>
<reference evidence="2 4" key="1">
    <citation type="submission" date="2017-07" db="EMBL/GenBank/DDBJ databases">
        <title>Virulence factors identified in Actinobacillus seminis.</title>
        <authorList>
            <person name="Negrete-Abascal E."/>
            <person name="Vaca-Pacheco S."/>
            <person name="Montes-Garcia F."/>
            <person name="Leyto-Gil A.M."/>
            <person name="Fragoso-Garcia E."/>
            <person name="Carvente-Garcia R."/>
            <person name="Perez-Agueros S."/>
            <person name="Castelan-Sanchez H.G."/>
            <person name="Garcia-Molina A."/>
            <person name="Villamar T.E."/>
            <person name="Vazquez-Cruz C."/>
        </authorList>
    </citation>
    <scope>NUCLEOTIDE SEQUENCE [LARGE SCALE GENOMIC DNA]</scope>
    <source>
        <strain evidence="2 4">ATCC 15768</strain>
    </source>
</reference>
<dbReference type="InterPro" id="IPR010982">
    <property type="entry name" value="Lambda_DNA-bd_dom_sf"/>
</dbReference>
<sequence>MSVKLKDLMNNLPAEKQAKVNAMADDMRMELQLYRIREELALSQKQMAEALSISQPSVVALEKRGNDIKLSSVKRYIEAMGGVLNLSVELPTGKTVTFNL</sequence>
<dbReference type="GO" id="GO:0003677">
    <property type="term" value="F:DNA binding"/>
    <property type="evidence" value="ECO:0007669"/>
    <property type="project" value="InterPro"/>
</dbReference>
<keyword evidence="4" id="KW-1185">Reference proteome</keyword>
<dbReference type="EMBL" id="NLFK01000003">
    <property type="protein sequence ID" value="OZN25252.1"/>
    <property type="molecule type" value="Genomic_DNA"/>
</dbReference>
<protein>
    <submittedName>
        <fullName evidence="3">Transcriptional regulator</fullName>
    </submittedName>
</protein>
<dbReference type="SMART" id="SM00530">
    <property type="entry name" value="HTH_XRE"/>
    <property type="match status" value="1"/>
</dbReference>
<evidence type="ECO:0000259" key="1">
    <source>
        <dbReference type="PROSITE" id="PS50943"/>
    </source>
</evidence>
<dbReference type="CDD" id="cd00093">
    <property type="entry name" value="HTH_XRE"/>
    <property type="match status" value="1"/>
</dbReference>
<dbReference type="OrthoDB" id="129597at2"/>
<dbReference type="RefSeq" id="WP_094945926.1">
    <property type="nucleotide sequence ID" value="NZ_NLFK01000003.1"/>
</dbReference>
<feature type="domain" description="HTH cro/C1-type" evidence="1">
    <location>
        <begin position="33"/>
        <end position="86"/>
    </location>
</feature>
<dbReference type="EMBL" id="UFSB01000001">
    <property type="protein sequence ID" value="SUU36036.1"/>
    <property type="molecule type" value="Genomic_DNA"/>
</dbReference>
<evidence type="ECO:0000313" key="5">
    <source>
        <dbReference type="Proteomes" id="UP000254507"/>
    </source>
</evidence>
<evidence type="ECO:0000313" key="2">
    <source>
        <dbReference type="EMBL" id="OZN25252.1"/>
    </source>
</evidence>